<dbReference type="CDD" id="cd00093">
    <property type="entry name" value="HTH_XRE"/>
    <property type="match status" value="1"/>
</dbReference>
<evidence type="ECO:0000256" key="2">
    <source>
        <dbReference type="SAM" id="Phobius"/>
    </source>
</evidence>
<feature type="domain" description="HTH cro/C1-type" evidence="3">
    <location>
        <begin position="8"/>
        <end position="68"/>
    </location>
</feature>
<dbReference type="Gene3D" id="1.10.260.40">
    <property type="entry name" value="lambda repressor-like DNA-binding domains"/>
    <property type="match status" value="1"/>
</dbReference>
<accession>A0A5D8QCA4</accession>
<dbReference type="EMBL" id="VTPS01000011">
    <property type="protein sequence ID" value="TZE81724.1"/>
    <property type="molecule type" value="Genomic_DNA"/>
</dbReference>
<dbReference type="InterPro" id="IPR050400">
    <property type="entry name" value="Bact_Cytoskel_RodZ"/>
</dbReference>
<feature type="region of interest" description="Disordered" evidence="1">
    <location>
        <begin position="132"/>
        <end position="160"/>
    </location>
</feature>
<dbReference type="PANTHER" id="PTHR34475">
    <property type="match status" value="1"/>
</dbReference>
<dbReference type="Pfam" id="PF13413">
    <property type="entry name" value="HTH_25"/>
    <property type="match status" value="1"/>
</dbReference>
<reference evidence="4 5" key="1">
    <citation type="submission" date="2019-08" db="EMBL/GenBank/DDBJ databases">
        <title>Calorimonas adulescens gen. nov., sp. nov., an anaerobic thermophilic bacterium from Sakhalin hot spring.</title>
        <authorList>
            <person name="Khomyakova M.A."/>
            <person name="Merkel A.Y."/>
            <person name="Novikov A."/>
            <person name="Bonch-Osmolovskaya E.A."/>
            <person name="Slobodkin A.I."/>
        </authorList>
    </citation>
    <scope>NUCLEOTIDE SEQUENCE [LARGE SCALE GENOMIC DNA]</scope>
    <source>
        <strain evidence="4 5">A05MB</strain>
    </source>
</reference>
<evidence type="ECO:0000259" key="3">
    <source>
        <dbReference type="PROSITE" id="PS50943"/>
    </source>
</evidence>
<proteinExistence type="predicted"/>
<feature type="transmembrane region" description="Helical" evidence="2">
    <location>
        <begin position="102"/>
        <end position="121"/>
    </location>
</feature>
<comment type="caution">
    <text evidence="4">The sequence shown here is derived from an EMBL/GenBank/DDBJ whole genome shotgun (WGS) entry which is preliminary data.</text>
</comment>
<dbReference type="PANTHER" id="PTHR34475:SF1">
    <property type="entry name" value="CYTOSKELETON PROTEIN RODZ"/>
    <property type="match status" value="1"/>
</dbReference>
<sequence length="248" mass="27576">MDDIGKILKEARESKHLTLDDVSRETHILTRYLSAIEEGNYSIVPDRIYVIGIVRKYADFLGLDGSELVKNFIDSTNKSSKGPSRQSEKVSQHSAGINLRPLITIITSVVLIAAFAIFIYINPYKKLNLNLPPPTEPQKEQQQVENSPPEMPETKTPEPADKLVINLKFTGDCWIRARDANGNVLVEKKFTNGEEVTLEGTEITLRLGDPGNAIITLNGQELPPLGKPGMPVTKKFTLEDLNSQEQNP</sequence>
<dbReference type="InterPro" id="IPR001387">
    <property type="entry name" value="Cro/C1-type_HTH"/>
</dbReference>
<dbReference type="Pfam" id="PF13464">
    <property type="entry name" value="RodZ_C"/>
    <property type="match status" value="1"/>
</dbReference>
<dbReference type="AlphaFoldDB" id="A0A5D8QCA4"/>
<organism evidence="4 5">
    <name type="scientific">Calorimonas adulescens</name>
    <dbReference type="NCBI Taxonomy" id="2606906"/>
    <lineage>
        <taxon>Bacteria</taxon>
        <taxon>Bacillati</taxon>
        <taxon>Bacillota</taxon>
        <taxon>Clostridia</taxon>
        <taxon>Thermoanaerobacterales</taxon>
        <taxon>Thermoanaerobacteraceae</taxon>
        <taxon>Calorimonas</taxon>
    </lineage>
</organism>
<dbReference type="InterPro" id="IPR025194">
    <property type="entry name" value="RodZ-like_C"/>
</dbReference>
<dbReference type="SUPFAM" id="SSF47413">
    <property type="entry name" value="lambda repressor-like DNA-binding domains"/>
    <property type="match status" value="1"/>
</dbReference>
<keyword evidence="5" id="KW-1185">Reference proteome</keyword>
<keyword evidence="2" id="KW-0472">Membrane</keyword>
<keyword evidence="2" id="KW-1133">Transmembrane helix</keyword>
<dbReference type="InterPro" id="IPR010982">
    <property type="entry name" value="Lambda_DNA-bd_dom_sf"/>
</dbReference>
<evidence type="ECO:0000313" key="4">
    <source>
        <dbReference type="EMBL" id="TZE81724.1"/>
    </source>
</evidence>
<dbReference type="PROSITE" id="PS50943">
    <property type="entry name" value="HTH_CROC1"/>
    <property type="match status" value="1"/>
</dbReference>
<gene>
    <name evidence="4" type="ORF">FWJ32_08295</name>
</gene>
<name>A0A5D8QCA4_9THEO</name>
<keyword evidence="2" id="KW-0812">Transmembrane</keyword>
<protein>
    <submittedName>
        <fullName evidence="4">Helix-turn-helix domain-containing protein</fullName>
    </submittedName>
</protein>
<dbReference type="RefSeq" id="WP_149545487.1">
    <property type="nucleotide sequence ID" value="NZ_VTPS01000011.1"/>
</dbReference>
<dbReference type="Proteomes" id="UP000322976">
    <property type="component" value="Unassembled WGS sequence"/>
</dbReference>
<dbReference type="GO" id="GO:0003677">
    <property type="term" value="F:DNA binding"/>
    <property type="evidence" value="ECO:0007669"/>
    <property type="project" value="InterPro"/>
</dbReference>
<evidence type="ECO:0000313" key="5">
    <source>
        <dbReference type="Proteomes" id="UP000322976"/>
    </source>
</evidence>
<dbReference type="SMART" id="SM00530">
    <property type="entry name" value="HTH_XRE"/>
    <property type="match status" value="1"/>
</dbReference>
<evidence type="ECO:0000256" key="1">
    <source>
        <dbReference type="SAM" id="MobiDB-lite"/>
    </source>
</evidence>